<evidence type="ECO:0000256" key="5">
    <source>
        <dbReference type="ARBA" id="ARBA00022989"/>
    </source>
</evidence>
<dbReference type="GO" id="GO:0005886">
    <property type="term" value="C:plasma membrane"/>
    <property type="evidence" value="ECO:0007669"/>
    <property type="project" value="UniProtKB-SubCell"/>
</dbReference>
<reference evidence="9 10" key="1">
    <citation type="journal article" date="2017" name="BMC Genomics">
        <title>Comparative genomic and phylogenomic analyses of the Bifidobacteriaceae family.</title>
        <authorList>
            <person name="Lugli G.A."/>
            <person name="Milani C."/>
            <person name="Turroni F."/>
            <person name="Duranti S."/>
            <person name="Mancabelli L."/>
            <person name="Mangifesta M."/>
            <person name="Ferrario C."/>
            <person name="Modesto M."/>
            <person name="Mattarelli P."/>
            <person name="Jiri K."/>
            <person name="van Sinderen D."/>
            <person name="Ventura M."/>
        </authorList>
    </citation>
    <scope>NUCLEOTIDE SEQUENCE [LARGE SCALE GENOMIC DNA]</scope>
    <source>
        <strain evidence="9 10">LMG 21773</strain>
    </source>
</reference>
<dbReference type="InterPro" id="IPR000515">
    <property type="entry name" value="MetI-like"/>
</dbReference>
<comment type="similarity">
    <text evidence="7">Belongs to the binding-protein-dependent transport system permease family.</text>
</comment>
<keyword evidence="6 7" id="KW-0472">Membrane</keyword>
<dbReference type="Gene3D" id="1.10.3720.10">
    <property type="entry name" value="MetI-like"/>
    <property type="match status" value="1"/>
</dbReference>
<comment type="caution">
    <text evidence="9">The sequence shown here is derived from an EMBL/GenBank/DDBJ whole genome shotgun (WGS) entry which is preliminary data.</text>
</comment>
<feature type="transmembrane region" description="Helical" evidence="7">
    <location>
        <begin position="52"/>
        <end position="76"/>
    </location>
</feature>
<name>A0A261F817_9BIFI</name>
<dbReference type="PANTHER" id="PTHR43744">
    <property type="entry name" value="ABC TRANSPORTER PERMEASE PROTEIN MG189-RELATED-RELATED"/>
    <property type="match status" value="1"/>
</dbReference>
<evidence type="ECO:0000259" key="8">
    <source>
        <dbReference type="PROSITE" id="PS50928"/>
    </source>
</evidence>
<dbReference type="GO" id="GO:0055085">
    <property type="term" value="P:transmembrane transport"/>
    <property type="evidence" value="ECO:0007669"/>
    <property type="project" value="InterPro"/>
</dbReference>
<feature type="domain" description="ABC transmembrane type-1" evidence="8">
    <location>
        <begin position="116"/>
        <end position="326"/>
    </location>
</feature>
<sequence>MTTATATNKVTMKSSIKNNNVHKKLKKLKEGAPQHPSDPNQRIRQHSKGENVYNIFNILFFAIFTFLCFYPFYYLIINSVSNNQLSASGKINWWIEGLHFDNYSKVFALDGLGTSAMVSLGRTVIGTALTVIASAFLGFMFTQQQMWHRKFWYRFVIVTMYFNAGLIPAFITMRNLGLTNTFWVYVIPAIVQPFNIILVKTYIESIPASLQEAAEVDGAGTFMIFRKIILPMCQPILATVAIFSAVGQWNSFQDTLIYITDSKLYSLQYLLYQYLNQASALAAQVRASAGSAVNVAALATQQTPTSIRMTIAVIVVLPILFVYPFFQRYFVKGMTLGAVKG</sequence>
<proteinExistence type="inferred from homology"/>
<evidence type="ECO:0000256" key="7">
    <source>
        <dbReference type="RuleBase" id="RU363032"/>
    </source>
</evidence>
<feature type="transmembrane region" description="Helical" evidence="7">
    <location>
        <begin position="307"/>
        <end position="326"/>
    </location>
</feature>
<protein>
    <submittedName>
        <fullName evidence="9">ABC transporter, permease protein</fullName>
    </submittedName>
</protein>
<evidence type="ECO:0000256" key="2">
    <source>
        <dbReference type="ARBA" id="ARBA00022448"/>
    </source>
</evidence>
<feature type="transmembrane region" description="Helical" evidence="7">
    <location>
        <begin position="151"/>
        <end position="171"/>
    </location>
</feature>
<evidence type="ECO:0000256" key="3">
    <source>
        <dbReference type="ARBA" id="ARBA00022475"/>
    </source>
</evidence>
<feature type="transmembrane region" description="Helical" evidence="7">
    <location>
        <begin position="119"/>
        <end position="139"/>
    </location>
</feature>
<gene>
    <name evidence="9" type="ORF">AEAE_1088</name>
</gene>
<dbReference type="EMBL" id="MWWU01000003">
    <property type="protein sequence ID" value="OZG55291.1"/>
    <property type="molecule type" value="Genomic_DNA"/>
</dbReference>
<keyword evidence="10" id="KW-1185">Reference proteome</keyword>
<keyword evidence="4 7" id="KW-0812">Transmembrane</keyword>
<evidence type="ECO:0000256" key="4">
    <source>
        <dbReference type="ARBA" id="ARBA00022692"/>
    </source>
</evidence>
<dbReference type="AlphaFoldDB" id="A0A261F817"/>
<feature type="transmembrane region" description="Helical" evidence="7">
    <location>
        <begin position="183"/>
        <end position="203"/>
    </location>
</feature>
<evidence type="ECO:0000313" key="10">
    <source>
        <dbReference type="Proteomes" id="UP000228976"/>
    </source>
</evidence>
<accession>A0A261F817</accession>
<dbReference type="RefSeq" id="WP_244569654.1">
    <property type="nucleotide sequence ID" value="NZ_JACBYZ010000001.1"/>
</dbReference>
<comment type="subcellular location">
    <subcellularLocation>
        <location evidence="1 7">Cell membrane</location>
        <topology evidence="1 7">Multi-pass membrane protein</topology>
    </subcellularLocation>
</comment>
<dbReference type="InterPro" id="IPR035906">
    <property type="entry name" value="MetI-like_sf"/>
</dbReference>
<dbReference type="PANTHER" id="PTHR43744:SF9">
    <property type="entry name" value="POLYGALACTURONAN_RHAMNOGALACTURONAN TRANSPORT SYSTEM PERMEASE PROTEIN YTCP"/>
    <property type="match status" value="1"/>
</dbReference>
<keyword evidence="5 7" id="KW-1133">Transmembrane helix</keyword>
<organism evidence="9 10">
    <name type="scientific">Aeriscardovia aeriphila</name>
    <dbReference type="NCBI Taxonomy" id="218139"/>
    <lineage>
        <taxon>Bacteria</taxon>
        <taxon>Bacillati</taxon>
        <taxon>Actinomycetota</taxon>
        <taxon>Actinomycetes</taxon>
        <taxon>Bifidobacteriales</taxon>
        <taxon>Bifidobacteriaceae</taxon>
        <taxon>Aeriscardovia</taxon>
    </lineage>
</organism>
<dbReference type="Proteomes" id="UP000228976">
    <property type="component" value="Unassembled WGS sequence"/>
</dbReference>
<dbReference type="SUPFAM" id="SSF161098">
    <property type="entry name" value="MetI-like"/>
    <property type="match status" value="1"/>
</dbReference>
<dbReference type="PROSITE" id="PS50928">
    <property type="entry name" value="ABC_TM1"/>
    <property type="match status" value="1"/>
</dbReference>
<dbReference type="CDD" id="cd06261">
    <property type="entry name" value="TM_PBP2"/>
    <property type="match status" value="1"/>
</dbReference>
<keyword evidence="2 7" id="KW-0813">Transport</keyword>
<dbReference type="Pfam" id="PF00528">
    <property type="entry name" value="BPD_transp_1"/>
    <property type="match status" value="1"/>
</dbReference>
<keyword evidence="3" id="KW-1003">Cell membrane</keyword>
<evidence type="ECO:0000256" key="6">
    <source>
        <dbReference type="ARBA" id="ARBA00023136"/>
    </source>
</evidence>
<feature type="transmembrane region" description="Helical" evidence="7">
    <location>
        <begin position="224"/>
        <end position="246"/>
    </location>
</feature>
<evidence type="ECO:0000256" key="1">
    <source>
        <dbReference type="ARBA" id="ARBA00004651"/>
    </source>
</evidence>
<evidence type="ECO:0000313" key="9">
    <source>
        <dbReference type="EMBL" id="OZG55291.1"/>
    </source>
</evidence>